<dbReference type="Proteomes" id="UP000657372">
    <property type="component" value="Unassembled WGS sequence"/>
</dbReference>
<gene>
    <name evidence="2" type="ORF">IXC47_04805</name>
</gene>
<proteinExistence type="predicted"/>
<keyword evidence="1" id="KW-0732">Signal</keyword>
<protein>
    <recommendedName>
        <fullName evidence="4">Transmembrane protein</fullName>
    </recommendedName>
</protein>
<evidence type="ECO:0000313" key="3">
    <source>
        <dbReference type="Proteomes" id="UP000657372"/>
    </source>
</evidence>
<sequence length="314" mass="34928">MKLVATPLLLCIALLHPVWVHASDATPFSFGVIAKPVKASDSETVLREAITESDADNLAFVVASGIKAAEEPCSDSLYRNRKTLLDSAKNGVVVAVSGYDWTRCVNSKNRLIATDRMNRLRDLLFSEDLSLGDSKIPLVRQSTMPQFRSYAENMRWRIGDVMFATINVPANNNNYQYAAGHNTEFEDRQTANSDWLKRLFITAKIGKVDGVVIFCDGNPLLQAEHSSMFSSGKREGFADLRRQILAFADKYHGKILIVHSDYNTRATPSPKGISWRGNIGALRVEPPWRKIHVNPASADLFTLINPITVQAARH</sequence>
<reference evidence="2 3" key="1">
    <citation type="submission" date="2020-11" db="EMBL/GenBank/DDBJ databases">
        <title>WGS of Herminiimonas contaminans strain Marseille-Q4544 isolated from planarians Schmidtea mediterranea.</title>
        <authorList>
            <person name="Kangale L."/>
        </authorList>
    </citation>
    <scope>NUCLEOTIDE SEQUENCE [LARGE SCALE GENOMIC DNA]</scope>
    <source>
        <strain evidence="2 3">Marseille-Q4544</strain>
    </source>
</reference>
<accession>A0ABS0ESG5</accession>
<feature type="signal peptide" evidence="1">
    <location>
        <begin position="1"/>
        <end position="22"/>
    </location>
</feature>
<keyword evidence="3" id="KW-1185">Reference proteome</keyword>
<organism evidence="2 3">
    <name type="scientific">Herminiimonas contaminans</name>
    <dbReference type="NCBI Taxonomy" id="1111140"/>
    <lineage>
        <taxon>Bacteria</taxon>
        <taxon>Pseudomonadati</taxon>
        <taxon>Pseudomonadota</taxon>
        <taxon>Betaproteobacteria</taxon>
        <taxon>Burkholderiales</taxon>
        <taxon>Oxalobacteraceae</taxon>
        <taxon>Herminiimonas</taxon>
    </lineage>
</organism>
<dbReference type="EMBL" id="JADOEL010000003">
    <property type="protein sequence ID" value="MBF8176999.1"/>
    <property type="molecule type" value="Genomic_DNA"/>
</dbReference>
<name>A0ABS0ESG5_9BURK</name>
<evidence type="ECO:0000313" key="2">
    <source>
        <dbReference type="EMBL" id="MBF8176999.1"/>
    </source>
</evidence>
<dbReference type="RefSeq" id="WP_195874875.1">
    <property type="nucleotide sequence ID" value="NZ_JADOEL010000003.1"/>
</dbReference>
<comment type="caution">
    <text evidence="2">The sequence shown here is derived from an EMBL/GenBank/DDBJ whole genome shotgun (WGS) entry which is preliminary data.</text>
</comment>
<feature type="chain" id="PRO_5045918601" description="Transmembrane protein" evidence="1">
    <location>
        <begin position="23"/>
        <end position="314"/>
    </location>
</feature>
<evidence type="ECO:0000256" key="1">
    <source>
        <dbReference type="SAM" id="SignalP"/>
    </source>
</evidence>
<evidence type="ECO:0008006" key="4">
    <source>
        <dbReference type="Google" id="ProtNLM"/>
    </source>
</evidence>